<gene>
    <name evidence="2" type="ORF">OESDEN_04925</name>
</gene>
<organism evidence="2 3">
    <name type="scientific">Oesophagostomum dentatum</name>
    <name type="common">Nodular worm</name>
    <dbReference type="NCBI Taxonomy" id="61180"/>
    <lineage>
        <taxon>Eukaryota</taxon>
        <taxon>Metazoa</taxon>
        <taxon>Ecdysozoa</taxon>
        <taxon>Nematoda</taxon>
        <taxon>Chromadorea</taxon>
        <taxon>Rhabditida</taxon>
        <taxon>Rhabditina</taxon>
        <taxon>Rhabditomorpha</taxon>
        <taxon>Strongyloidea</taxon>
        <taxon>Strongylidae</taxon>
        <taxon>Oesophagostomum</taxon>
    </lineage>
</organism>
<evidence type="ECO:0000313" key="3">
    <source>
        <dbReference type="Proteomes" id="UP000053660"/>
    </source>
</evidence>
<evidence type="ECO:0000256" key="1">
    <source>
        <dbReference type="SAM" id="Phobius"/>
    </source>
</evidence>
<dbReference type="EMBL" id="KN550070">
    <property type="protein sequence ID" value="KHJ95134.1"/>
    <property type="molecule type" value="Genomic_DNA"/>
</dbReference>
<reference evidence="2 3" key="1">
    <citation type="submission" date="2014-03" db="EMBL/GenBank/DDBJ databases">
        <title>Draft genome of the hookworm Oesophagostomum dentatum.</title>
        <authorList>
            <person name="Mitreva M."/>
        </authorList>
    </citation>
    <scope>NUCLEOTIDE SEQUENCE [LARGE SCALE GENOMIC DNA]</scope>
    <source>
        <strain evidence="2 3">OD-Hann</strain>
    </source>
</reference>
<evidence type="ECO:0000313" key="2">
    <source>
        <dbReference type="EMBL" id="KHJ95134.1"/>
    </source>
</evidence>
<name>A0A0B1TD21_OESDE</name>
<keyword evidence="1" id="KW-0472">Membrane</keyword>
<dbReference type="Proteomes" id="UP000053660">
    <property type="component" value="Unassembled WGS sequence"/>
</dbReference>
<keyword evidence="1" id="KW-0812">Transmembrane</keyword>
<proteinExistence type="predicted"/>
<feature type="transmembrane region" description="Helical" evidence="1">
    <location>
        <begin position="70"/>
        <end position="87"/>
    </location>
</feature>
<keyword evidence="3" id="KW-1185">Reference proteome</keyword>
<protein>
    <submittedName>
        <fullName evidence="2">Uncharacterized protein</fullName>
    </submittedName>
</protein>
<dbReference type="AlphaFoldDB" id="A0A0B1TD21"/>
<keyword evidence="1" id="KW-1133">Transmembrane helix</keyword>
<accession>A0A0B1TD21</accession>
<sequence>MQSTLIVVSFPEKKTDASAHRMHKSGWTNEERICLTYHVAGFPAIVYLLLNRTIQREVLILLKLRKPFGFSQAFLFLVITVVDLISVHSKNRTSLMGGSSVVPRCIATRIEVGGIDSVM</sequence>